<keyword evidence="2" id="KW-1185">Reference proteome</keyword>
<proteinExistence type="predicted"/>
<protein>
    <submittedName>
        <fullName evidence="1">Pro-neuregulin-2, membrane-bound</fullName>
    </submittedName>
</protein>
<accession>A0A162DA23</accession>
<gene>
    <name evidence="1" type="ORF">APZ42_032197</name>
</gene>
<organism evidence="1 2">
    <name type="scientific">Daphnia magna</name>
    <dbReference type="NCBI Taxonomy" id="35525"/>
    <lineage>
        <taxon>Eukaryota</taxon>
        <taxon>Metazoa</taxon>
        <taxon>Ecdysozoa</taxon>
        <taxon>Arthropoda</taxon>
        <taxon>Crustacea</taxon>
        <taxon>Branchiopoda</taxon>
        <taxon>Diplostraca</taxon>
        <taxon>Cladocera</taxon>
        <taxon>Anomopoda</taxon>
        <taxon>Daphniidae</taxon>
        <taxon>Daphnia</taxon>
    </lineage>
</organism>
<sequence length="74" mass="7510">MMGTKCVPTYNGGAGIAAGGTSGSLLGPTAAAGWAAVPNSNNQLTWWHWIQASGKIAGIDDEDDQNCGADDDDD</sequence>
<reference evidence="1 2" key="1">
    <citation type="submission" date="2016-03" db="EMBL/GenBank/DDBJ databases">
        <title>EvidentialGene: Evidence-directed Construction of Genes on Genomes.</title>
        <authorList>
            <person name="Gilbert D.G."/>
            <person name="Choi J.-H."/>
            <person name="Mockaitis K."/>
            <person name="Colbourne J."/>
            <person name="Pfrender M."/>
        </authorList>
    </citation>
    <scope>NUCLEOTIDE SEQUENCE [LARGE SCALE GENOMIC DNA]</scope>
    <source>
        <strain evidence="1 2">Xinb3</strain>
        <tissue evidence="1">Complete organism</tissue>
    </source>
</reference>
<name>A0A162DA23_9CRUS</name>
<evidence type="ECO:0000313" key="2">
    <source>
        <dbReference type="Proteomes" id="UP000076858"/>
    </source>
</evidence>
<comment type="caution">
    <text evidence="1">The sequence shown here is derived from an EMBL/GenBank/DDBJ whole genome shotgun (WGS) entry which is preliminary data.</text>
</comment>
<evidence type="ECO:0000313" key="1">
    <source>
        <dbReference type="EMBL" id="KZS04825.1"/>
    </source>
</evidence>
<dbReference type="EMBL" id="LRGB01003056">
    <property type="protein sequence ID" value="KZS04825.1"/>
    <property type="molecule type" value="Genomic_DNA"/>
</dbReference>
<dbReference type="Proteomes" id="UP000076858">
    <property type="component" value="Unassembled WGS sequence"/>
</dbReference>
<dbReference type="AlphaFoldDB" id="A0A162DA23"/>